<proteinExistence type="inferred from homology"/>
<keyword evidence="7 8" id="KW-0479">Metal-binding</keyword>
<evidence type="ECO:0000256" key="5">
    <source>
        <dbReference type="ARBA" id="ARBA00023002"/>
    </source>
</evidence>
<evidence type="ECO:0000313" key="10">
    <source>
        <dbReference type="Proteomes" id="UP000479710"/>
    </source>
</evidence>
<dbReference type="GO" id="GO:0020037">
    <property type="term" value="F:heme binding"/>
    <property type="evidence" value="ECO:0007669"/>
    <property type="project" value="InterPro"/>
</dbReference>
<dbReference type="PANTHER" id="PTHR47956:SF138">
    <property type="entry name" value="CYTOCHROME P450"/>
    <property type="match status" value="1"/>
</dbReference>
<dbReference type="GO" id="GO:0004497">
    <property type="term" value="F:monooxygenase activity"/>
    <property type="evidence" value="ECO:0007669"/>
    <property type="project" value="UniProtKB-KW"/>
</dbReference>
<comment type="cofactor">
    <cofactor evidence="7">
        <name>heme</name>
        <dbReference type="ChEBI" id="CHEBI:30413"/>
    </cofactor>
</comment>
<evidence type="ECO:0000256" key="1">
    <source>
        <dbReference type="ARBA" id="ARBA00004167"/>
    </source>
</evidence>
<dbReference type="OrthoDB" id="1055148at2759"/>
<evidence type="ECO:0000256" key="2">
    <source>
        <dbReference type="ARBA" id="ARBA00010617"/>
    </source>
</evidence>
<dbReference type="EMBL" id="SPHZ02000010">
    <property type="protein sequence ID" value="KAF0897568.1"/>
    <property type="molecule type" value="Genomic_DNA"/>
</dbReference>
<keyword evidence="3" id="KW-0812">Transmembrane</keyword>
<dbReference type="AlphaFoldDB" id="A0A6G1CAS7"/>
<dbReference type="PRINTS" id="PR00463">
    <property type="entry name" value="EP450I"/>
</dbReference>
<keyword evidence="5 8" id="KW-0560">Oxidoreductase</keyword>
<dbReference type="Proteomes" id="UP000479710">
    <property type="component" value="Unassembled WGS sequence"/>
</dbReference>
<dbReference type="InterPro" id="IPR036396">
    <property type="entry name" value="Cyt_P450_sf"/>
</dbReference>
<keyword evidence="10" id="KW-1185">Reference proteome</keyword>
<dbReference type="InterPro" id="IPR050193">
    <property type="entry name" value="Cytochrome_P450_71"/>
</dbReference>
<keyword evidence="8" id="KW-0503">Monooxygenase</keyword>
<evidence type="ECO:0000256" key="8">
    <source>
        <dbReference type="RuleBase" id="RU000461"/>
    </source>
</evidence>
<evidence type="ECO:0000256" key="6">
    <source>
        <dbReference type="ARBA" id="ARBA00023136"/>
    </source>
</evidence>
<reference evidence="9 10" key="1">
    <citation type="submission" date="2019-11" db="EMBL/GenBank/DDBJ databases">
        <title>Whole genome sequence of Oryza granulata.</title>
        <authorList>
            <person name="Li W."/>
        </authorList>
    </citation>
    <scope>NUCLEOTIDE SEQUENCE [LARGE SCALE GENOMIC DNA]</scope>
    <source>
        <strain evidence="10">cv. Menghai</strain>
        <tissue evidence="9">Leaf</tissue>
    </source>
</reference>
<protein>
    <submittedName>
        <fullName evidence="9">Uncharacterized protein</fullName>
    </submittedName>
</protein>
<evidence type="ECO:0000256" key="7">
    <source>
        <dbReference type="PIRSR" id="PIRSR602401-1"/>
    </source>
</evidence>
<dbReference type="PROSITE" id="PS00086">
    <property type="entry name" value="CYTOCHROME_P450"/>
    <property type="match status" value="1"/>
</dbReference>
<evidence type="ECO:0000313" key="9">
    <source>
        <dbReference type="EMBL" id="KAF0897568.1"/>
    </source>
</evidence>
<organism evidence="9 10">
    <name type="scientific">Oryza meyeriana var. granulata</name>
    <dbReference type="NCBI Taxonomy" id="110450"/>
    <lineage>
        <taxon>Eukaryota</taxon>
        <taxon>Viridiplantae</taxon>
        <taxon>Streptophyta</taxon>
        <taxon>Embryophyta</taxon>
        <taxon>Tracheophyta</taxon>
        <taxon>Spermatophyta</taxon>
        <taxon>Magnoliopsida</taxon>
        <taxon>Liliopsida</taxon>
        <taxon>Poales</taxon>
        <taxon>Poaceae</taxon>
        <taxon>BOP clade</taxon>
        <taxon>Oryzoideae</taxon>
        <taxon>Oryzeae</taxon>
        <taxon>Oryzinae</taxon>
        <taxon>Oryza</taxon>
        <taxon>Oryza meyeriana</taxon>
    </lineage>
</organism>
<gene>
    <name evidence="9" type="ORF">E2562_039187</name>
</gene>
<dbReference type="SUPFAM" id="SSF48264">
    <property type="entry name" value="Cytochrome P450"/>
    <property type="match status" value="1"/>
</dbReference>
<accession>A0A6G1CAS7</accession>
<dbReference type="InterPro" id="IPR017972">
    <property type="entry name" value="Cyt_P450_CS"/>
</dbReference>
<dbReference type="PANTHER" id="PTHR47956">
    <property type="entry name" value="CYTOCHROME P450 71B11-RELATED"/>
    <property type="match status" value="1"/>
</dbReference>
<dbReference type="InterPro" id="IPR001128">
    <property type="entry name" value="Cyt_P450"/>
</dbReference>
<dbReference type="InterPro" id="IPR002401">
    <property type="entry name" value="Cyt_P450_E_grp-I"/>
</dbReference>
<comment type="caution">
    <text evidence="9">The sequence shown here is derived from an EMBL/GenBank/DDBJ whole genome shotgun (WGS) entry which is preliminary data.</text>
</comment>
<evidence type="ECO:0000256" key="3">
    <source>
        <dbReference type="ARBA" id="ARBA00022692"/>
    </source>
</evidence>
<comment type="similarity">
    <text evidence="2 8">Belongs to the cytochrome P450 family.</text>
</comment>
<dbReference type="GO" id="GO:0016020">
    <property type="term" value="C:membrane"/>
    <property type="evidence" value="ECO:0007669"/>
    <property type="project" value="UniProtKB-SubCell"/>
</dbReference>
<dbReference type="GO" id="GO:0005506">
    <property type="term" value="F:iron ion binding"/>
    <property type="evidence" value="ECO:0007669"/>
    <property type="project" value="InterPro"/>
</dbReference>
<keyword evidence="4" id="KW-1133">Transmembrane helix</keyword>
<keyword evidence="7 8" id="KW-0349">Heme</keyword>
<dbReference type="PRINTS" id="PR00385">
    <property type="entry name" value="P450"/>
</dbReference>
<sequence length="260" mass="29671">MCAKAERLKKRWDEQLEKLIDDHENDCNFDLMCGQSDDDFVNILLSVRQEYGLTREDVKESSAQVIELTMAELMRKPHLLKKVQDEVRACIPNGQEIVCEVDVNNMTYLRAVVKEGLRLHPVAPLLGARISMADCNIDGYVIPSGMRVLVNAWAIGRDERFWEDAEEFVPERFVKSTSSATAASVNIRGNDYQYLPFSSGRRICPGMNFAITVMEIMLANLMWKFDWLLPAPAMDIDMSEVFGLSVRRKEKLLLVPKQHA</sequence>
<evidence type="ECO:0000256" key="4">
    <source>
        <dbReference type="ARBA" id="ARBA00022989"/>
    </source>
</evidence>
<name>A0A6G1CAS7_9ORYZ</name>
<keyword evidence="6" id="KW-0472">Membrane</keyword>
<comment type="subcellular location">
    <subcellularLocation>
        <location evidence="1">Membrane</location>
        <topology evidence="1">Single-pass membrane protein</topology>
    </subcellularLocation>
</comment>
<dbReference type="Gene3D" id="1.10.630.10">
    <property type="entry name" value="Cytochrome P450"/>
    <property type="match status" value="1"/>
</dbReference>
<keyword evidence="7 8" id="KW-0408">Iron</keyword>
<dbReference type="Pfam" id="PF00067">
    <property type="entry name" value="p450"/>
    <property type="match status" value="1"/>
</dbReference>
<feature type="binding site" description="axial binding residue" evidence="7">
    <location>
        <position position="204"/>
    </location>
    <ligand>
        <name>heme</name>
        <dbReference type="ChEBI" id="CHEBI:30413"/>
    </ligand>
    <ligandPart>
        <name>Fe</name>
        <dbReference type="ChEBI" id="CHEBI:18248"/>
    </ligandPart>
</feature>
<dbReference type="GO" id="GO:0016705">
    <property type="term" value="F:oxidoreductase activity, acting on paired donors, with incorporation or reduction of molecular oxygen"/>
    <property type="evidence" value="ECO:0007669"/>
    <property type="project" value="InterPro"/>
</dbReference>